<reference evidence="1 2" key="1">
    <citation type="submission" date="2018-11" db="EMBL/GenBank/DDBJ databases">
        <title>Chitinophaga lutea sp.nov., isolate from arsenic contaminated soil.</title>
        <authorList>
            <person name="Zong Y."/>
        </authorList>
    </citation>
    <scope>NUCLEOTIDE SEQUENCE [LARGE SCALE GENOMIC DNA]</scope>
    <source>
        <strain evidence="1 2">ZY74</strain>
    </source>
</reference>
<evidence type="ECO:0000313" key="2">
    <source>
        <dbReference type="Proteomes" id="UP000278351"/>
    </source>
</evidence>
<dbReference type="GO" id="GO:0032259">
    <property type="term" value="P:methylation"/>
    <property type="evidence" value="ECO:0007669"/>
    <property type="project" value="UniProtKB-KW"/>
</dbReference>
<accession>A0A3N4PBG8</accession>
<comment type="caution">
    <text evidence="1">The sequence shown here is derived from an EMBL/GenBank/DDBJ whole genome shotgun (WGS) entry which is preliminary data.</text>
</comment>
<protein>
    <submittedName>
        <fullName evidence="1">Class I SAM-dependent methyltransferase</fullName>
    </submittedName>
</protein>
<dbReference type="EMBL" id="RPDH01000003">
    <property type="protein sequence ID" value="RPE05445.1"/>
    <property type="molecule type" value="Genomic_DNA"/>
</dbReference>
<dbReference type="SUPFAM" id="SSF53335">
    <property type="entry name" value="S-adenosyl-L-methionine-dependent methyltransferases"/>
    <property type="match status" value="1"/>
</dbReference>
<dbReference type="AlphaFoldDB" id="A0A3N4PBG8"/>
<dbReference type="Gene3D" id="3.40.50.150">
    <property type="entry name" value="Vaccinia Virus protein VP39"/>
    <property type="match status" value="1"/>
</dbReference>
<keyword evidence="1" id="KW-0489">Methyltransferase</keyword>
<dbReference type="InterPro" id="IPR029063">
    <property type="entry name" value="SAM-dependent_MTases_sf"/>
</dbReference>
<gene>
    <name evidence="1" type="ORF">EGT74_23965</name>
</gene>
<keyword evidence="2" id="KW-1185">Reference proteome</keyword>
<dbReference type="GO" id="GO:0008168">
    <property type="term" value="F:methyltransferase activity"/>
    <property type="evidence" value="ECO:0007669"/>
    <property type="project" value="UniProtKB-KW"/>
</dbReference>
<sequence length="170" mass="18750">MKLKDAISLLLPAGIEQTTPQQWADLGSGEYLFTHALATLLAPRSRIYAVDKIAMPPEKGEVDILPVKADFVADELPLEALDGILMANSLHYVADKPAFLKKTAAFFRKQPLYIVVEYDTEVPVPVWVPYPVSYAKLEALAAKMGYNRVQRLGSYESLYGGTMYAAVIQG</sequence>
<proteinExistence type="predicted"/>
<organism evidence="1 2">
    <name type="scientific">Chitinophaga lutea</name>
    <dbReference type="NCBI Taxonomy" id="2488634"/>
    <lineage>
        <taxon>Bacteria</taxon>
        <taxon>Pseudomonadati</taxon>
        <taxon>Bacteroidota</taxon>
        <taxon>Chitinophagia</taxon>
        <taxon>Chitinophagales</taxon>
        <taxon>Chitinophagaceae</taxon>
        <taxon>Chitinophaga</taxon>
    </lineage>
</organism>
<dbReference type="Proteomes" id="UP000278351">
    <property type="component" value="Unassembled WGS sequence"/>
</dbReference>
<evidence type="ECO:0000313" key="1">
    <source>
        <dbReference type="EMBL" id="RPE05445.1"/>
    </source>
</evidence>
<dbReference type="RefSeq" id="WP_123849090.1">
    <property type="nucleotide sequence ID" value="NZ_RPDH01000003.1"/>
</dbReference>
<dbReference type="OrthoDB" id="9784101at2"/>
<keyword evidence="1" id="KW-0808">Transferase</keyword>
<name>A0A3N4PBG8_9BACT</name>